<dbReference type="EMBL" id="JAENHL010000004">
    <property type="protein sequence ID" value="MBK1865596.1"/>
    <property type="molecule type" value="Genomic_DNA"/>
</dbReference>
<organism evidence="1 2">
    <name type="scientific">Taklimakanibacter albus</name>
    <dbReference type="NCBI Taxonomy" id="2800327"/>
    <lineage>
        <taxon>Bacteria</taxon>
        <taxon>Pseudomonadati</taxon>
        <taxon>Pseudomonadota</taxon>
        <taxon>Alphaproteobacteria</taxon>
        <taxon>Hyphomicrobiales</taxon>
        <taxon>Aestuariivirgaceae</taxon>
        <taxon>Taklimakanibacter</taxon>
    </lineage>
</organism>
<accession>A0ACC5QZH4</accession>
<protein>
    <submittedName>
        <fullName evidence="1">Hydroxyacid dehydrogenase</fullName>
    </submittedName>
</protein>
<evidence type="ECO:0000313" key="2">
    <source>
        <dbReference type="Proteomes" id="UP000616151"/>
    </source>
</evidence>
<gene>
    <name evidence="1" type="ORF">JHL16_04470</name>
</gene>
<keyword evidence="2" id="KW-1185">Reference proteome</keyword>
<reference evidence="1" key="1">
    <citation type="submission" date="2021-01" db="EMBL/GenBank/DDBJ databases">
        <authorList>
            <person name="Sun Q."/>
        </authorList>
    </citation>
    <scope>NUCLEOTIDE SEQUENCE</scope>
    <source>
        <strain evidence="1">YIM B02566</strain>
    </source>
</reference>
<comment type="caution">
    <text evidence="1">The sequence shown here is derived from an EMBL/GenBank/DDBJ whole genome shotgun (WGS) entry which is preliminary data.</text>
</comment>
<sequence length="323" mass="34034">MPIVYSTHPLHPNAARLLDGHADLVVASDLTPGTLAREAQTADIVIVRANLPDALFAGAPKLKAAIRHGAGLDMIPVEAATAAGVLVANVPGVNARSVAEHVIFVALALARRFRAIDRDLRHKGWLAGRAHSLSARELDGATLGIIGMGHLGKAIAAIAMGGFGMRVLGHTRRNKGFPDGVEAVARDELLKQSDYVVLACPLSPETRGSIGARELALMPKGSFLINVARGAVTVEDDVVAALESGHLGGAAIDVFAEQPLPADHPFFSFDNVILTPHLAGITEESMERMGVGAVEETLRVLKGDLPVNLVNPSVVAQYRRRFA</sequence>
<proteinExistence type="predicted"/>
<name>A0ACC5QZH4_9HYPH</name>
<dbReference type="Proteomes" id="UP000616151">
    <property type="component" value="Unassembled WGS sequence"/>
</dbReference>
<evidence type="ECO:0000313" key="1">
    <source>
        <dbReference type="EMBL" id="MBK1865596.1"/>
    </source>
</evidence>